<organism evidence="2 3">
    <name type="scientific">Sinosporangium album</name>
    <dbReference type="NCBI Taxonomy" id="504805"/>
    <lineage>
        <taxon>Bacteria</taxon>
        <taxon>Bacillati</taxon>
        <taxon>Actinomycetota</taxon>
        <taxon>Actinomycetes</taxon>
        <taxon>Streptosporangiales</taxon>
        <taxon>Streptosporangiaceae</taxon>
        <taxon>Sinosporangium</taxon>
    </lineage>
</organism>
<dbReference type="Pfam" id="PF20275">
    <property type="entry name" value="CTD10"/>
    <property type="match status" value="1"/>
</dbReference>
<feature type="domain" description="ABC-three component systems C-terminal" evidence="1">
    <location>
        <begin position="171"/>
        <end position="298"/>
    </location>
</feature>
<evidence type="ECO:0000313" key="2">
    <source>
        <dbReference type="EMBL" id="SDG40463.1"/>
    </source>
</evidence>
<proteinExistence type="predicted"/>
<protein>
    <recommendedName>
        <fullName evidence="1">ABC-three component systems C-terminal domain-containing protein</fullName>
    </recommendedName>
</protein>
<evidence type="ECO:0000313" key="3">
    <source>
        <dbReference type="Proteomes" id="UP000198923"/>
    </source>
</evidence>
<dbReference type="InterPro" id="IPR046919">
    <property type="entry name" value="ABC-3C_CTD10"/>
</dbReference>
<dbReference type="STRING" id="504805.SAMN05421505_10421"/>
<dbReference type="Proteomes" id="UP000198923">
    <property type="component" value="Unassembled WGS sequence"/>
</dbReference>
<keyword evidence="3" id="KW-1185">Reference proteome</keyword>
<gene>
    <name evidence="2" type="ORF">SAMN05421505_10421</name>
</gene>
<dbReference type="AlphaFoldDB" id="A0A1G7TYU7"/>
<accession>A0A1G7TYU7</accession>
<evidence type="ECO:0000259" key="1">
    <source>
        <dbReference type="Pfam" id="PF20275"/>
    </source>
</evidence>
<name>A0A1G7TYU7_9ACTN</name>
<reference evidence="2 3" key="1">
    <citation type="submission" date="2016-10" db="EMBL/GenBank/DDBJ databases">
        <authorList>
            <person name="de Groot N.N."/>
        </authorList>
    </citation>
    <scope>NUCLEOTIDE SEQUENCE [LARGE SCALE GENOMIC DNA]</scope>
    <source>
        <strain evidence="2 3">CPCC 201354</strain>
    </source>
</reference>
<dbReference type="EMBL" id="FNCN01000004">
    <property type="protein sequence ID" value="SDG40463.1"/>
    <property type="molecule type" value="Genomic_DNA"/>
</dbReference>
<sequence>MLPHQRQYAQARFRSLVEESSGNEFEKLFHRAMELSHAGFMPIRASGNIGDLSADGWCSCHRTLYACYAPEIFNASATQRKFRSDLRGALDKRREQFDIFTFVHNDQRGIHPVISNLIAQGAQDHPGIRLQQMGPQKLWYEVMGLGRDRMEVLLGESIPVHEVAYDVGMADVEELLTHLADARSSAAPLEEIPIPSPHKADFNKLGQDSKRDLQEARPFVHLVERYYHDVIDVTERDEVADGFAAYYRQMRQEYGDNPDEIFWQMQGYVLGQGRPRPSRLRAGNVVVAYFFEQCDIFEVPPAGWTPGAPTGVLS</sequence>